<evidence type="ECO:0000313" key="2">
    <source>
        <dbReference type="Proteomes" id="UP001054945"/>
    </source>
</evidence>
<keyword evidence="2" id="KW-1185">Reference proteome</keyword>
<dbReference type="EMBL" id="BPLR01018108">
    <property type="protein sequence ID" value="GIY96974.1"/>
    <property type="molecule type" value="Genomic_DNA"/>
</dbReference>
<dbReference type="AlphaFoldDB" id="A0AAV4XST0"/>
<name>A0AAV4XST0_CAEEX</name>
<gene>
    <name evidence="1" type="ORF">CEXT_348751</name>
</gene>
<protein>
    <submittedName>
        <fullName evidence="1">Uncharacterized protein</fullName>
    </submittedName>
</protein>
<accession>A0AAV4XST0</accession>
<evidence type="ECO:0000313" key="1">
    <source>
        <dbReference type="EMBL" id="GIY96974.1"/>
    </source>
</evidence>
<proteinExistence type="predicted"/>
<sequence length="104" mass="12012">MPSPLAFPLEIVPYSQRIARLKNIYKKNENSPINNLNLTLFPLMPLTCHPTPSAYYLHVKMYLFHWNPKCLSFTTCKKCTFYHSNVESLQPSEKKSPITSPLTP</sequence>
<dbReference type="Proteomes" id="UP001054945">
    <property type="component" value="Unassembled WGS sequence"/>
</dbReference>
<reference evidence="1 2" key="1">
    <citation type="submission" date="2021-06" db="EMBL/GenBank/DDBJ databases">
        <title>Caerostris extrusa draft genome.</title>
        <authorList>
            <person name="Kono N."/>
            <person name="Arakawa K."/>
        </authorList>
    </citation>
    <scope>NUCLEOTIDE SEQUENCE [LARGE SCALE GENOMIC DNA]</scope>
</reference>
<organism evidence="1 2">
    <name type="scientific">Caerostris extrusa</name>
    <name type="common">Bark spider</name>
    <name type="synonym">Caerostris bankana</name>
    <dbReference type="NCBI Taxonomy" id="172846"/>
    <lineage>
        <taxon>Eukaryota</taxon>
        <taxon>Metazoa</taxon>
        <taxon>Ecdysozoa</taxon>
        <taxon>Arthropoda</taxon>
        <taxon>Chelicerata</taxon>
        <taxon>Arachnida</taxon>
        <taxon>Araneae</taxon>
        <taxon>Araneomorphae</taxon>
        <taxon>Entelegynae</taxon>
        <taxon>Araneoidea</taxon>
        <taxon>Araneidae</taxon>
        <taxon>Caerostris</taxon>
    </lineage>
</organism>
<comment type="caution">
    <text evidence="1">The sequence shown here is derived from an EMBL/GenBank/DDBJ whole genome shotgun (WGS) entry which is preliminary data.</text>
</comment>